<feature type="non-terminal residue" evidence="8">
    <location>
        <position position="1"/>
    </location>
</feature>
<accession>A0A1B6FWV0</accession>
<dbReference type="SMART" id="SM00702">
    <property type="entry name" value="P4Hc"/>
    <property type="match status" value="1"/>
</dbReference>
<sequence length="137" mass="15479">LSAKTVASDLVLLAVVYGEFQPHFDYFDDESLSAVNQVGNRLATLMFYLNDVESGGRTVFPVLQKAVTPHKGSALFWFNLNAQGEGLDEMLHGGCPVIQGTKWVINKWILEGKQDFEKLCPSDMYFPKQQFYLNKVR</sequence>
<dbReference type="PROSITE" id="PS51471">
    <property type="entry name" value="FE2OG_OXY"/>
    <property type="match status" value="1"/>
</dbReference>
<evidence type="ECO:0000256" key="2">
    <source>
        <dbReference type="ARBA" id="ARBA00022723"/>
    </source>
</evidence>
<evidence type="ECO:0000256" key="1">
    <source>
        <dbReference type="ARBA" id="ARBA00001961"/>
    </source>
</evidence>
<feature type="domain" description="Fe2OG dioxygenase" evidence="7">
    <location>
        <begin position="1"/>
        <end position="111"/>
    </location>
</feature>
<dbReference type="InterPro" id="IPR006620">
    <property type="entry name" value="Pro_4_hyd_alph"/>
</dbReference>
<evidence type="ECO:0000256" key="6">
    <source>
        <dbReference type="ARBA" id="ARBA00023004"/>
    </source>
</evidence>
<proteinExistence type="predicted"/>
<evidence type="ECO:0000259" key="7">
    <source>
        <dbReference type="PROSITE" id="PS51471"/>
    </source>
</evidence>
<dbReference type="Pfam" id="PF13640">
    <property type="entry name" value="2OG-FeII_Oxy_3"/>
    <property type="match status" value="1"/>
</dbReference>
<dbReference type="InterPro" id="IPR005123">
    <property type="entry name" value="Oxoglu/Fe-dep_dioxygenase_dom"/>
</dbReference>
<organism evidence="8">
    <name type="scientific">Cuerna arida</name>
    <dbReference type="NCBI Taxonomy" id="1464854"/>
    <lineage>
        <taxon>Eukaryota</taxon>
        <taxon>Metazoa</taxon>
        <taxon>Ecdysozoa</taxon>
        <taxon>Arthropoda</taxon>
        <taxon>Hexapoda</taxon>
        <taxon>Insecta</taxon>
        <taxon>Pterygota</taxon>
        <taxon>Neoptera</taxon>
        <taxon>Paraneoptera</taxon>
        <taxon>Hemiptera</taxon>
        <taxon>Auchenorrhyncha</taxon>
        <taxon>Membracoidea</taxon>
        <taxon>Cicadellidae</taxon>
        <taxon>Cicadellinae</taxon>
        <taxon>Proconiini</taxon>
        <taxon>Cuerna</taxon>
    </lineage>
</organism>
<dbReference type="PANTHER" id="PTHR10869:SF244">
    <property type="entry name" value="PROLYL 4-HYDROXYLASE SUBUNIT ALPHA-2"/>
    <property type="match status" value="1"/>
</dbReference>
<evidence type="ECO:0000256" key="3">
    <source>
        <dbReference type="ARBA" id="ARBA00022896"/>
    </source>
</evidence>
<dbReference type="GO" id="GO:0004656">
    <property type="term" value="F:procollagen-proline 4-dioxygenase activity"/>
    <property type="evidence" value="ECO:0007669"/>
    <property type="project" value="TreeGrafter"/>
</dbReference>
<evidence type="ECO:0000256" key="4">
    <source>
        <dbReference type="ARBA" id="ARBA00022964"/>
    </source>
</evidence>
<keyword evidence="4" id="KW-0223">Dioxygenase</keyword>
<dbReference type="AlphaFoldDB" id="A0A1B6FWV0"/>
<dbReference type="InterPro" id="IPR044862">
    <property type="entry name" value="Pro_4_hyd_alph_FE2OG_OXY"/>
</dbReference>
<keyword evidence="6" id="KW-0408">Iron</keyword>
<dbReference type="InterPro" id="IPR045054">
    <property type="entry name" value="P4HA-like"/>
</dbReference>
<dbReference type="PANTHER" id="PTHR10869">
    <property type="entry name" value="PROLYL 4-HYDROXYLASE ALPHA SUBUNIT"/>
    <property type="match status" value="1"/>
</dbReference>
<dbReference type="GO" id="GO:0031418">
    <property type="term" value="F:L-ascorbic acid binding"/>
    <property type="evidence" value="ECO:0007669"/>
    <property type="project" value="UniProtKB-KW"/>
</dbReference>
<dbReference type="Gene3D" id="2.60.120.620">
    <property type="entry name" value="q2cbj1_9rhob like domain"/>
    <property type="match status" value="1"/>
</dbReference>
<evidence type="ECO:0000256" key="5">
    <source>
        <dbReference type="ARBA" id="ARBA00023002"/>
    </source>
</evidence>
<gene>
    <name evidence="8" type="ORF">g.23209</name>
</gene>
<evidence type="ECO:0000313" key="8">
    <source>
        <dbReference type="EMBL" id="JAS54672.1"/>
    </source>
</evidence>
<comment type="cofactor">
    <cofactor evidence="1">
        <name>L-ascorbate</name>
        <dbReference type="ChEBI" id="CHEBI:38290"/>
    </cofactor>
</comment>
<dbReference type="GO" id="GO:0005783">
    <property type="term" value="C:endoplasmic reticulum"/>
    <property type="evidence" value="ECO:0007669"/>
    <property type="project" value="TreeGrafter"/>
</dbReference>
<dbReference type="EMBL" id="GECZ01015097">
    <property type="protein sequence ID" value="JAS54672.1"/>
    <property type="molecule type" value="Transcribed_RNA"/>
</dbReference>
<keyword evidence="2" id="KW-0479">Metal-binding</keyword>
<dbReference type="GO" id="GO:0005506">
    <property type="term" value="F:iron ion binding"/>
    <property type="evidence" value="ECO:0007669"/>
    <property type="project" value="InterPro"/>
</dbReference>
<keyword evidence="3" id="KW-0847">Vitamin C</keyword>
<protein>
    <recommendedName>
        <fullName evidence="7">Fe2OG dioxygenase domain-containing protein</fullName>
    </recommendedName>
</protein>
<reference evidence="8" key="1">
    <citation type="submission" date="2015-11" db="EMBL/GenBank/DDBJ databases">
        <title>De novo transcriptome assembly of four potential Pierce s Disease insect vectors from Arizona vineyards.</title>
        <authorList>
            <person name="Tassone E.E."/>
        </authorList>
    </citation>
    <scope>NUCLEOTIDE SEQUENCE</scope>
</reference>
<keyword evidence="5" id="KW-0560">Oxidoreductase</keyword>
<name>A0A1B6FWV0_9HEMI</name>